<feature type="region of interest" description="Disordered" evidence="1">
    <location>
        <begin position="1"/>
        <end position="79"/>
    </location>
</feature>
<name>A0A8H4KA58_9HYPO</name>
<dbReference type="EMBL" id="JAADJG010000454">
    <property type="protein sequence ID" value="KAF4446510.1"/>
    <property type="molecule type" value="Genomic_DNA"/>
</dbReference>
<dbReference type="OrthoDB" id="5409271at2759"/>
<feature type="compositionally biased region" description="Pro residues" evidence="1">
    <location>
        <begin position="21"/>
        <end position="33"/>
    </location>
</feature>
<reference evidence="2" key="1">
    <citation type="submission" date="2020-01" db="EMBL/GenBank/DDBJ databases">
        <title>Identification and distribution of gene clusters putatively required for synthesis of sphingolipid metabolism inhibitors in phylogenetically diverse species of the filamentous fungus Fusarium.</title>
        <authorList>
            <person name="Kim H.-S."/>
            <person name="Busman M."/>
            <person name="Brown D.W."/>
            <person name="Divon H."/>
            <person name="Uhlig S."/>
            <person name="Proctor R.H."/>
        </authorList>
    </citation>
    <scope>NUCLEOTIDE SEQUENCE</scope>
    <source>
        <strain evidence="2">NRRL 53441</strain>
    </source>
</reference>
<comment type="caution">
    <text evidence="2">The sequence shown here is derived from an EMBL/GenBank/DDBJ whole genome shotgun (WGS) entry which is preliminary data.</text>
</comment>
<proteinExistence type="predicted"/>
<feature type="compositionally biased region" description="Pro residues" evidence="1">
    <location>
        <begin position="63"/>
        <end position="73"/>
    </location>
</feature>
<evidence type="ECO:0000256" key="1">
    <source>
        <dbReference type="SAM" id="MobiDB-lite"/>
    </source>
</evidence>
<dbReference type="Proteomes" id="UP000605986">
    <property type="component" value="Unassembled WGS sequence"/>
</dbReference>
<evidence type="ECO:0000313" key="2">
    <source>
        <dbReference type="EMBL" id="KAF4446510.1"/>
    </source>
</evidence>
<protein>
    <submittedName>
        <fullName evidence="2">Uncharacterized protein</fullName>
    </submittedName>
</protein>
<feature type="compositionally biased region" description="Polar residues" evidence="1">
    <location>
        <begin position="51"/>
        <end position="60"/>
    </location>
</feature>
<evidence type="ECO:0000313" key="3">
    <source>
        <dbReference type="Proteomes" id="UP000605986"/>
    </source>
</evidence>
<feature type="region of interest" description="Disordered" evidence="1">
    <location>
        <begin position="193"/>
        <end position="223"/>
    </location>
</feature>
<gene>
    <name evidence="2" type="ORF">F53441_9850</name>
</gene>
<sequence length="223" mass="23962">MDSPNNTSQSQDPQVPVPKENSPPPENNPPPAYTPRRIPNLASMMARLIQEQPSPFSSRPGTIPQPRPQPQLQPQPQFQQTGCTALLSDAVSDDTDETSEGSSPISLKIDSSITVSCNNNIVCLSATPAEQANTITRAVVQALHDGSSGRCGIPMIDESGCPRPLKIEVDAAMKVEGSGNVIGSHNIIGEFAQRRAGSSRGRSSEHDDDNEDFVPPKRRRSCQ</sequence>
<keyword evidence="3" id="KW-1185">Reference proteome</keyword>
<dbReference type="AlphaFoldDB" id="A0A8H4KA58"/>
<accession>A0A8H4KA58</accession>
<feature type="compositionally biased region" description="Polar residues" evidence="1">
    <location>
        <begin position="1"/>
        <end position="12"/>
    </location>
</feature>
<organism evidence="2 3">
    <name type="scientific">Fusarium austroafricanum</name>
    <dbReference type="NCBI Taxonomy" id="2364996"/>
    <lineage>
        <taxon>Eukaryota</taxon>
        <taxon>Fungi</taxon>
        <taxon>Dikarya</taxon>
        <taxon>Ascomycota</taxon>
        <taxon>Pezizomycotina</taxon>
        <taxon>Sordariomycetes</taxon>
        <taxon>Hypocreomycetidae</taxon>
        <taxon>Hypocreales</taxon>
        <taxon>Nectriaceae</taxon>
        <taxon>Fusarium</taxon>
        <taxon>Fusarium concolor species complex</taxon>
    </lineage>
</organism>